<feature type="signal peptide" evidence="3">
    <location>
        <begin position="1"/>
        <end position="19"/>
    </location>
</feature>
<keyword evidence="2" id="KW-0313">Glucose metabolism</keyword>
<dbReference type="InterPro" id="IPR019405">
    <property type="entry name" value="Lactonase_7-beta_prop"/>
</dbReference>
<keyword evidence="5" id="KW-1185">Reference proteome</keyword>
<dbReference type="InterPro" id="IPR050282">
    <property type="entry name" value="Cycloisomerase_2"/>
</dbReference>
<evidence type="ECO:0000256" key="3">
    <source>
        <dbReference type="SAM" id="SignalP"/>
    </source>
</evidence>
<dbReference type="GO" id="GO:0017057">
    <property type="term" value="F:6-phosphogluconolactonase activity"/>
    <property type="evidence" value="ECO:0007669"/>
    <property type="project" value="TreeGrafter"/>
</dbReference>
<dbReference type="PANTHER" id="PTHR30344:SF1">
    <property type="entry name" value="6-PHOSPHOGLUCONOLACTONASE"/>
    <property type="match status" value="1"/>
</dbReference>
<dbReference type="InterPro" id="IPR015943">
    <property type="entry name" value="WD40/YVTN_repeat-like_dom_sf"/>
</dbReference>
<reference evidence="4 5" key="1">
    <citation type="submission" date="2019-11" db="EMBL/GenBank/DDBJ databases">
        <authorList>
            <person name="Im W.T."/>
        </authorList>
    </citation>
    <scope>NUCLEOTIDE SEQUENCE [LARGE SCALE GENOMIC DNA]</scope>
    <source>
        <strain evidence="4 5">SB-02</strain>
    </source>
</reference>
<organism evidence="4 5">
    <name type="scientific">Phnomibacter ginsenosidimutans</name>
    <dbReference type="NCBI Taxonomy" id="2676868"/>
    <lineage>
        <taxon>Bacteria</taxon>
        <taxon>Pseudomonadati</taxon>
        <taxon>Bacteroidota</taxon>
        <taxon>Chitinophagia</taxon>
        <taxon>Chitinophagales</taxon>
        <taxon>Chitinophagaceae</taxon>
        <taxon>Phnomibacter</taxon>
    </lineage>
</organism>
<dbReference type="GO" id="GO:0006006">
    <property type="term" value="P:glucose metabolic process"/>
    <property type="evidence" value="ECO:0007669"/>
    <property type="project" value="UniProtKB-KW"/>
</dbReference>
<name>A0A6I6GM21_9BACT</name>
<dbReference type="Proteomes" id="UP000426027">
    <property type="component" value="Chromosome"/>
</dbReference>
<dbReference type="PANTHER" id="PTHR30344">
    <property type="entry name" value="6-PHOSPHOGLUCONOLACTONASE-RELATED"/>
    <property type="match status" value="1"/>
</dbReference>
<evidence type="ECO:0000256" key="1">
    <source>
        <dbReference type="ARBA" id="ARBA00005564"/>
    </source>
</evidence>
<dbReference type="InterPro" id="IPR011048">
    <property type="entry name" value="Haem_d1_sf"/>
</dbReference>
<evidence type="ECO:0000313" key="5">
    <source>
        <dbReference type="Proteomes" id="UP000426027"/>
    </source>
</evidence>
<proteinExistence type="inferred from homology"/>
<keyword evidence="2" id="KW-0119">Carbohydrate metabolism</keyword>
<evidence type="ECO:0000256" key="2">
    <source>
        <dbReference type="ARBA" id="ARBA00022526"/>
    </source>
</evidence>
<dbReference type="Pfam" id="PF10282">
    <property type="entry name" value="Lactonase"/>
    <property type="match status" value="1"/>
</dbReference>
<gene>
    <name evidence="4" type="ORF">GLV81_12025</name>
</gene>
<dbReference type="KEGG" id="fls:GLV81_12025"/>
<keyword evidence="3" id="KW-0732">Signal</keyword>
<dbReference type="EMBL" id="CP046566">
    <property type="protein sequence ID" value="QGW28728.1"/>
    <property type="molecule type" value="Genomic_DNA"/>
</dbReference>
<dbReference type="Gene3D" id="2.130.10.10">
    <property type="entry name" value="YVTN repeat-like/Quinoprotein amine dehydrogenase"/>
    <property type="match status" value="1"/>
</dbReference>
<dbReference type="AlphaFoldDB" id="A0A6I6GM21"/>
<evidence type="ECO:0000313" key="4">
    <source>
        <dbReference type="EMBL" id="QGW28728.1"/>
    </source>
</evidence>
<dbReference type="SUPFAM" id="SSF51004">
    <property type="entry name" value="C-terminal (heme d1) domain of cytochrome cd1-nitrite reductase"/>
    <property type="match status" value="1"/>
</dbReference>
<accession>A0A6I6GM21</accession>
<feature type="chain" id="PRO_5026002660" evidence="3">
    <location>
        <begin position="20"/>
        <end position="375"/>
    </location>
</feature>
<dbReference type="RefSeq" id="WP_157479081.1">
    <property type="nucleotide sequence ID" value="NZ_CP046566.1"/>
</dbReference>
<sequence>MKQLFLTLWSAGLALLAMAQTEWPLYIGTYTGTGSHGIYVAKVDARTGTIRLVDSLAADNPSYLALNKAGNRLYAVTENGGSNPGAASSFMKEEGSGKWVPLNTNPQLTGGDHPCYIAVNKAGTHAVVANYTGGSVSVFPIDFVGALEANSQLIQHRGSSVNAARQEKPHVHSTIFSPNEQYLMVADLGTDFLTAYPFNPNKATAPLDTARALRLQLSPGAGPRHVSFHPKLPIVYVMEELSGKVAVVRFAPQQRQLQVLQTIQSDRVSKQPGSADIHLSPDGKFLYASNRIDANDIAVFAVDARSGQLRFVQSIGTGGIKPRNFTLSPDGKFVLVANQQSNNIVLYHRNAVTGKLSAANQSFSLPSPVCLVFGQ</sequence>
<protein>
    <submittedName>
        <fullName evidence="4">DUF1513 domain-containing protein</fullName>
    </submittedName>
</protein>
<comment type="similarity">
    <text evidence="1">Belongs to the cycloisomerase 2 family.</text>
</comment>